<dbReference type="Proteomes" id="UP001476950">
    <property type="component" value="Unassembled WGS sequence"/>
</dbReference>
<name>A0ABV0KER1_9CYAN</name>
<comment type="caution">
    <text evidence="1">The sequence shown here is derived from an EMBL/GenBank/DDBJ whole genome shotgun (WGS) entry which is preliminary data.</text>
</comment>
<reference evidence="1 2" key="1">
    <citation type="submission" date="2022-04" db="EMBL/GenBank/DDBJ databases">
        <title>Positive selection, recombination, and allopatry shape intraspecific diversity of widespread and dominant cyanobacteria.</title>
        <authorList>
            <person name="Wei J."/>
            <person name="Shu W."/>
            <person name="Hu C."/>
        </authorList>
    </citation>
    <scope>NUCLEOTIDE SEQUENCE [LARGE SCALE GENOMIC DNA]</scope>
    <source>
        <strain evidence="1 2">AS-A4</strain>
    </source>
</reference>
<evidence type="ECO:0008006" key="3">
    <source>
        <dbReference type="Google" id="ProtNLM"/>
    </source>
</evidence>
<accession>A0ABV0KER1</accession>
<protein>
    <recommendedName>
        <fullName evidence="3">Helix-turn-helix domain-containing protein</fullName>
    </recommendedName>
</protein>
<evidence type="ECO:0000313" key="2">
    <source>
        <dbReference type="Proteomes" id="UP001476950"/>
    </source>
</evidence>
<dbReference type="RefSeq" id="WP_190450800.1">
    <property type="nucleotide sequence ID" value="NZ_JAMPLM010000002.1"/>
</dbReference>
<gene>
    <name evidence="1" type="ORF">NDI38_04680</name>
</gene>
<organism evidence="1 2">
    <name type="scientific">Stenomitos frigidus AS-A4</name>
    <dbReference type="NCBI Taxonomy" id="2933935"/>
    <lineage>
        <taxon>Bacteria</taxon>
        <taxon>Bacillati</taxon>
        <taxon>Cyanobacteriota</taxon>
        <taxon>Cyanophyceae</taxon>
        <taxon>Leptolyngbyales</taxon>
        <taxon>Leptolyngbyaceae</taxon>
        <taxon>Stenomitos</taxon>
    </lineage>
</organism>
<evidence type="ECO:0000313" key="1">
    <source>
        <dbReference type="EMBL" id="MEP1057724.1"/>
    </source>
</evidence>
<keyword evidence="2" id="KW-1185">Reference proteome</keyword>
<sequence>MKTSTCPNCDRQFTYTRPRKFCNRRCAATVSAQVRGMVAWEADADFYLEKVAGTLPLSDLVKRFNNTAKRKGWAQRSETAIKVRLKRLGLSCKASFDNFSTIELARTLNIKRDRAELWIEKGLLPYRKVTRNVGAIRAADFRAFAEQHWQKLAEVDLEGLAWLGVKPELIEAIAALPPCKHGKPMPVRRTDTGEVFHSIKEASRKCYVDRTGIRLSVEENRPVSGIKWEVAA</sequence>
<dbReference type="EMBL" id="JAMPLM010000002">
    <property type="protein sequence ID" value="MEP1057724.1"/>
    <property type="molecule type" value="Genomic_DNA"/>
</dbReference>
<proteinExistence type="predicted"/>